<evidence type="ECO:0000313" key="3">
    <source>
        <dbReference type="Proteomes" id="UP000274131"/>
    </source>
</evidence>
<protein>
    <submittedName>
        <fullName evidence="2 4">Uncharacterized protein</fullName>
    </submittedName>
</protein>
<dbReference type="AlphaFoldDB" id="A0A0N4V4S1"/>
<name>A0A0N4V4S1_ENTVE</name>
<feature type="region of interest" description="Disordered" evidence="1">
    <location>
        <begin position="1"/>
        <end position="21"/>
    </location>
</feature>
<proteinExistence type="predicted"/>
<dbReference type="WBParaSite" id="EVEC_0000516901-mRNA-1">
    <property type="protein sequence ID" value="EVEC_0000516901-mRNA-1"/>
    <property type="gene ID" value="EVEC_0000516901"/>
</dbReference>
<evidence type="ECO:0000256" key="1">
    <source>
        <dbReference type="SAM" id="MobiDB-lite"/>
    </source>
</evidence>
<organism evidence="4">
    <name type="scientific">Enterobius vermicularis</name>
    <name type="common">Human pinworm</name>
    <dbReference type="NCBI Taxonomy" id="51028"/>
    <lineage>
        <taxon>Eukaryota</taxon>
        <taxon>Metazoa</taxon>
        <taxon>Ecdysozoa</taxon>
        <taxon>Nematoda</taxon>
        <taxon>Chromadorea</taxon>
        <taxon>Rhabditida</taxon>
        <taxon>Spirurina</taxon>
        <taxon>Oxyuridomorpha</taxon>
        <taxon>Oxyuroidea</taxon>
        <taxon>Oxyuridae</taxon>
        <taxon>Enterobius</taxon>
    </lineage>
</organism>
<reference evidence="2 3" key="2">
    <citation type="submission" date="2018-10" db="EMBL/GenBank/DDBJ databases">
        <authorList>
            <consortium name="Pathogen Informatics"/>
        </authorList>
    </citation>
    <scope>NUCLEOTIDE SEQUENCE [LARGE SCALE GENOMIC DNA]</scope>
</reference>
<keyword evidence="3" id="KW-1185">Reference proteome</keyword>
<dbReference type="EMBL" id="UXUI01007972">
    <property type="protein sequence ID" value="VDD90071.1"/>
    <property type="molecule type" value="Genomic_DNA"/>
</dbReference>
<accession>A0A0N4V4S1</accession>
<gene>
    <name evidence="2" type="ORF">EVEC_LOCUS4822</name>
</gene>
<reference evidence="4" key="1">
    <citation type="submission" date="2017-02" db="UniProtKB">
        <authorList>
            <consortium name="WormBaseParasite"/>
        </authorList>
    </citation>
    <scope>IDENTIFICATION</scope>
</reference>
<evidence type="ECO:0000313" key="2">
    <source>
        <dbReference type="EMBL" id="VDD90071.1"/>
    </source>
</evidence>
<sequence length="81" mass="9093">MTEGFLAQKRAERKKKFELPPPRSAPFTRAVVAGKLVHFSALSTCSGIPSGEEVHLDEITICPAYPTYGWQRRVEAKDFRS</sequence>
<evidence type="ECO:0000313" key="4">
    <source>
        <dbReference type="WBParaSite" id="EVEC_0000516901-mRNA-1"/>
    </source>
</evidence>
<dbReference type="Proteomes" id="UP000274131">
    <property type="component" value="Unassembled WGS sequence"/>
</dbReference>